<dbReference type="RefSeq" id="WP_190446601.1">
    <property type="nucleotide sequence ID" value="NZ_JAMPLM010000039.1"/>
</dbReference>
<sequence>MQSIFFTAMVDPSLSTLTESQTPHRSARSLFKRAIDIVGSLVGLLLLAILFIPLALAIKLDSPGPIFYAQERYGLLGQTFRIYKFRSMVQNADALKSQVKNEASGLIFKNQDDPRVTRIGRFLRRSSLDEFPQFWNVLLGEMSLVGTRPPTADEVSRYDSHHWQRLNVKPGMTGEWQVNGRSMVKDFEDIVKLDLRYQEQWHPLYDLTLIARTVYVIVAKVGAF</sequence>
<accession>A0ABV0KR57</accession>
<reference evidence="4 5" key="1">
    <citation type="submission" date="2022-04" db="EMBL/GenBank/DDBJ databases">
        <title>Positive selection, recombination, and allopatry shape intraspecific diversity of widespread and dominant cyanobacteria.</title>
        <authorList>
            <person name="Wei J."/>
            <person name="Shu W."/>
            <person name="Hu C."/>
        </authorList>
    </citation>
    <scope>NUCLEOTIDE SEQUENCE [LARGE SCALE GENOMIC DNA]</scope>
    <source>
        <strain evidence="4 5">AS-A4</strain>
    </source>
</reference>
<protein>
    <submittedName>
        <fullName evidence="4">Sugar transferase</fullName>
    </submittedName>
</protein>
<feature type="transmembrane region" description="Helical" evidence="2">
    <location>
        <begin position="34"/>
        <end position="58"/>
    </location>
</feature>
<dbReference type="GO" id="GO:0016740">
    <property type="term" value="F:transferase activity"/>
    <property type="evidence" value="ECO:0007669"/>
    <property type="project" value="UniProtKB-KW"/>
</dbReference>
<comment type="caution">
    <text evidence="4">The sequence shown here is derived from an EMBL/GenBank/DDBJ whole genome shotgun (WGS) entry which is preliminary data.</text>
</comment>
<feature type="domain" description="Bacterial sugar transferase" evidence="3">
    <location>
        <begin position="32"/>
        <end position="218"/>
    </location>
</feature>
<evidence type="ECO:0000256" key="2">
    <source>
        <dbReference type="SAM" id="Phobius"/>
    </source>
</evidence>
<evidence type="ECO:0000313" key="5">
    <source>
        <dbReference type="Proteomes" id="UP001476950"/>
    </source>
</evidence>
<keyword evidence="5" id="KW-1185">Reference proteome</keyword>
<dbReference type="PANTHER" id="PTHR30576">
    <property type="entry name" value="COLANIC BIOSYNTHESIS UDP-GLUCOSE LIPID CARRIER TRANSFERASE"/>
    <property type="match status" value="1"/>
</dbReference>
<gene>
    <name evidence="4" type="ORF">NDI38_24795</name>
</gene>
<proteinExistence type="inferred from homology"/>
<keyword evidence="2" id="KW-1133">Transmembrane helix</keyword>
<dbReference type="Pfam" id="PF02397">
    <property type="entry name" value="Bac_transf"/>
    <property type="match status" value="1"/>
</dbReference>
<dbReference type="InterPro" id="IPR003362">
    <property type="entry name" value="Bact_transf"/>
</dbReference>
<comment type="similarity">
    <text evidence="1">Belongs to the bacterial sugar transferase family.</text>
</comment>
<keyword evidence="2" id="KW-0812">Transmembrane</keyword>
<evidence type="ECO:0000259" key="3">
    <source>
        <dbReference type="Pfam" id="PF02397"/>
    </source>
</evidence>
<dbReference type="Proteomes" id="UP001476950">
    <property type="component" value="Unassembled WGS sequence"/>
</dbReference>
<keyword evidence="2" id="KW-0472">Membrane</keyword>
<organism evidence="4 5">
    <name type="scientific">Stenomitos frigidus AS-A4</name>
    <dbReference type="NCBI Taxonomy" id="2933935"/>
    <lineage>
        <taxon>Bacteria</taxon>
        <taxon>Bacillati</taxon>
        <taxon>Cyanobacteriota</taxon>
        <taxon>Cyanophyceae</taxon>
        <taxon>Leptolyngbyales</taxon>
        <taxon>Leptolyngbyaceae</taxon>
        <taxon>Stenomitos</taxon>
    </lineage>
</organism>
<evidence type="ECO:0000313" key="4">
    <source>
        <dbReference type="EMBL" id="MEP1061622.1"/>
    </source>
</evidence>
<dbReference type="PANTHER" id="PTHR30576:SF10">
    <property type="entry name" value="SLL5057 PROTEIN"/>
    <property type="match status" value="1"/>
</dbReference>
<name>A0ABV0KR57_9CYAN</name>
<dbReference type="EMBL" id="JAMPLM010000039">
    <property type="protein sequence ID" value="MEP1061622.1"/>
    <property type="molecule type" value="Genomic_DNA"/>
</dbReference>
<evidence type="ECO:0000256" key="1">
    <source>
        <dbReference type="ARBA" id="ARBA00006464"/>
    </source>
</evidence>
<keyword evidence="4" id="KW-0808">Transferase</keyword>